<dbReference type="Proteomes" id="UP000886842">
    <property type="component" value="Unassembled WGS sequence"/>
</dbReference>
<evidence type="ECO:0000256" key="4">
    <source>
        <dbReference type="ARBA" id="ARBA00024201"/>
    </source>
</evidence>
<dbReference type="Pfam" id="PF00756">
    <property type="entry name" value="Esterase"/>
    <property type="match status" value="1"/>
</dbReference>
<sequence length="403" mass="42632">MAESPLLARLAADLAGEQADATGVVERFTAEVQRIGTPVVEPAPEPGWELFSFVWIGEAPHGVLLQLNRVSDPLDPADTLLRPIGDGRVHALTLQLPSAWLASYQLVVLPEPLPDKGRATLPAQTRAALARSARQDPYARVTIPNKASVASGGVEPPRLGVARGADAPAVELWRHEVPPTERLAPVPSPVNGTELGLHRWSHSAAGPASPVVLLGDGEGWADRFPIAAELDARVDAGACPPLHVVMLESGGPVQRQVDYTGTADQLRGLLTAVRDRVGVDGPWIVAGQSLGGLLAARSATLLPDLVAAGIAQSPSLWWPTPPHPWERGRGWFEERAENGGSPILVECGAFEWGLVERARAAAALLTAQGGLIDSREVYGGHDVLWWQATLPQAVVDAVRAVTA</sequence>
<evidence type="ECO:0000256" key="3">
    <source>
        <dbReference type="ARBA" id="ARBA00022801"/>
    </source>
</evidence>
<dbReference type="InterPro" id="IPR013783">
    <property type="entry name" value="Ig-like_fold"/>
</dbReference>
<dbReference type="SUPFAM" id="SSF81296">
    <property type="entry name" value="E set domains"/>
    <property type="match status" value="1"/>
</dbReference>
<organism evidence="6 7">
    <name type="scientific">Candidatus Avipropionibacterium avicola</name>
    <dbReference type="NCBI Taxonomy" id="2840701"/>
    <lineage>
        <taxon>Bacteria</taxon>
        <taxon>Bacillati</taxon>
        <taxon>Actinomycetota</taxon>
        <taxon>Actinomycetes</taxon>
        <taxon>Propionibacteriales</taxon>
        <taxon>Propionibacteriaceae</taxon>
        <taxon>Propionibacteriaceae incertae sedis</taxon>
        <taxon>Candidatus Avipropionibacterium</taxon>
    </lineage>
</organism>
<evidence type="ECO:0000259" key="5">
    <source>
        <dbReference type="Pfam" id="PF11806"/>
    </source>
</evidence>
<gene>
    <name evidence="6" type="ORF">IAA98_03590</name>
</gene>
<dbReference type="EMBL" id="DVLP01000101">
    <property type="protein sequence ID" value="HIT74646.1"/>
    <property type="molecule type" value="Genomic_DNA"/>
</dbReference>
<dbReference type="GO" id="GO:0008849">
    <property type="term" value="F:enterochelin esterase activity"/>
    <property type="evidence" value="ECO:0007669"/>
    <property type="project" value="InterPro"/>
</dbReference>
<accession>A0A9D1GW78</accession>
<evidence type="ECO:0000256" key="2">
    <source>
        <dbReference type="ARBA" id="ARBA00022490"/>
    </source>
</evidence>
<name>A0A9D1GW78_9ACTN</name>
<dbReference type="InterPro" id="IPR021764">
    <property type="entry name" value="Enterochelin_esterase_N"/>
</dbReference>
<dbReference type="InterPro" id="IPR000801">
    <property type="entry name" value="Esterase-like"/>
</dbReference>
<comment type="caution">
    <text evidence="6">The sequence shown here is derived from an EMBL/GenBank/DDBJ whole genome shotgun (WGS) entry which is preliminary data.</text>
</comment>
<protein>
    <submittedName>
        <fullName evidence="6">DUF3327 domain-containing protein</fullName>
    </submittedName>
</protein>
<reference evidence="6" key="2">
    <citation type="journal article" date="2021" name="PeerJ">
        <title>Extensive microbial diversity within the chicken gut microbiome revealed by metagenomics and culture.</title>
        <authorList>
            <person name="Gilroy R."/>
            <person name="Ravi A."/>
            <person name="Getino M."/>
            <person name="Pursley I."/>
            <person name="Horton D.L."/>
            <person name="Alikhan N.F."/>
            <person name="Baker D."/>
            <person name="Gharbi K."/>
            <person name="Hall N."/>
            <person name="Watson M."/>
            <person name="Adriaenssens E.M."/>
            <person name="Foster-Nyarko E."/>
            <person name="Jarju S."/>
            <person name="Secka A."/>
            <person name="Antonio M."/>
            <person name="Oren A."/>
            <person name="Chaudhuri R.R."/>
            <person name="La Ragione R."/>
            <person name="Hildebrand F."/>
            <person name="Pallen M.J."/>
        </authorList>
    </citation>
    <scope>NUCLEOTIDE SEQUENCE</scope>
    <source>
        <strain evidence="6">ChiGjej1B1-24693</strain>
    </source>
</reference>
<reference evidence="6" key="1">
    <citation type="submission" date="2020-10" db="EMBL/GenBank/DDBJ databases">
        <authorList>
            <person name="Gilroy R."/>
        </authorList>
    </citation>
    <scope>NUCLEOTIDE SEQUENCE</scope>
    <source>
        <strain evidence="6">ChiGjej1B1-24693</strain>
    </source>
</reference>
<evidence type="ECO:0000313" key="7">
    <source>
        <dbReference type="Proteomes" id="UP000886842"/>
    </source>
</evidence>
<dbReference type="SUPFAM" id="SSF53474">
    <property type="entry name" value="alpha/beta-Hydrolases"/>
    <property type="match status" value="1"/>
</dbReference>
<dbReference type="InterPro" id="IPR050583">
    <property type="entry name" value="Mycobacterial_A85_antigen"/>
</dbReference>
<evidence type="ECO:0000256" key="1">
    <source>
        <dbReference type="ARBA" id="ARBA00004496"/>
    </source>
</evidence>
<dbReference type="GO" id="GO:0005975">
    <property type="term" value="P:carbohydrate metabolic process"/>
    <property type="evidence" value="ECO:0007669"/>
    <property type="project" value="UniProtKB-ARBA"/>
</dbReference>
<dbReference type="InterPro" id="IPR029058">
    <property type="entry name" value="AB_hydrolase_fold"/>
</dbReference>
<dbReference type="GO" id="GO:0005506">
    <property type="term" value="F:iron ion binding"/>
    <property type="evidence" value="ECO:0007669"/>
    <property type="project" value="InterPro"/>
</dbReference>
<comment type="similarity">
    <text evidence="4">Belongs to the Fes family.</text>
</comment>
<dbReference type="AlphaFoldDB" id="A0A9D1GW78"/>
<evidence type="ECO:0000313" key="6">
    <source>
        <dbReference type="EMBL" id="HIT74646.1"/>
    </source>
</evidence>
<dbReference type="InterPro" id="IPR014756">
    <property type="entry name" value="Ig_E-set"/>
</dbReference>
<comment type="subcellular location">
    <subcellularLocation>
        <location evidence="1">Cytoplasm</location>
    </subcellularLocation>
</comment>
<feature type="domain" description="Enterochelin esterase N-terminal" evidence="5">
    <location>
        <begin position="53"/>
        <end position="147"/>
    </location>
</feature>
<dbReference type="PANTHER" id="PTHR48098">
    <property type="entry name" value="ENTEROCHELIN ESTERASE-RELATED"/>
    <property type="match status" value="1"/>
</dbReference>
<dbReference type="GO" id="GO:0006826">
    <property type="term" value="P:iron ion transport"/>
    <property type="evidence" value="ECO:0007669"/>
    <property type="project" value="InterPro"/>
</dbReference>
<proteinExistence type="inferred from homology"/>
<dbReference type="GO" id="GO:0005737">
    <property type="term" value="C:cytoplasm"/>
    <property type="evidence" value="ECO:0007669"/>
    <property type="project" value="UniProtKB-SubCell"/>
</dbReference>
<dbReference type="PANTHER" id="PTHR48098:SF3">
    <property type="entry name" value="IRON(III) ENTEROBACTIN ESTERASE"/>
    <property type="match status" value="1"/>
</dbReference>
<dbReference type="Gene3D" id="2.60.40.10">
    <property type="entry name" value="Immunoglobulins"/>
    <property type="match status" value="1"/>
</dbReference>
<dbReference type="Pfam" id="PF11806">
    <property type="entry name" value="Enterochelin_N"/>
    <property type="match status" value="1"/>
</dbReference>
<keyword evidence="2" id="KW-0963">Cytoplasm</keyword>
<dbReference type="Gene3D" id="3.40.50.1820">
    <property type="entry name" value="alpha/beta hydrolase"/>
    <property type="match status" value="1"/>
</dbReference>
<keyword evidence="3" id="KW-0378">Hydrolase</keyword>